<reference evidence="1" key="1">
    <citation type="journal article" date="2014" name="Front. Microbiol.">
        <title>High frequency of phylogenetically diverse reductive dehalogenase-homologous genes in deep subseafloor sedimentary metagenomes.</title>
        <authorList>
            <person name="Kawai M."/>
            <person name="Futagami T."/>
            <person name="Toyoda A."/>
            <person name="Takaki Y."/>
            <person name="Nishi S."/>
            <person name="Hori S."/>
            <person name="Arai W."/>
            <person name="Tsubouchi T."/>
            <person name="Morono Y."/>
            <person name="Uchiyama I."/>
            <person name="Ito T."/>
            <person name="Fujiyama A."/>
            <person name="Inagaki F."/>
            <person name="Takami H."/>
        </authorList>
    </citation>
    <scope>NUCLEOTIDE SEQUENCE</scope>
    <source>
        <strain evidence="1">Expedition CK06-06</strain>
    </source>
</reference>
<evidence type="ECO:0000313" key="1">
    <source>
        <dbReference type="EMBL" id="GAI93534.1"/>
    </source>
</evidence>
<gene>
    <name evidence="1" type="ORF">S12H4_40492</name>
</gene>
<name>X1UMI5_9ZZZZ</name>
<protein>
    <submittedName>
        <fullName evidence="1">Uncharacterized protein</fullName>
    </submittedName>
</protein>
<comment type="caution">
    <text evidence="1">The sequence shown here is derived from an EMBL/GenBank/DDBJ whole genome shotgun (WGS) entry which is preliminary data.</text>
</comment>
<dbReference type="AlphaFoldDB" id="X1UMI5"/>
<dbReference type="EMBL" id="BARW01024580">
    <property type="protein sequence ID" value="GAI93534.1"/>
    <property type="molecule type" value="Genomic_DNA"/>
</dbReference>
<proteinExistence type="predicted"/>
<feature type="non-terminal residue" evidence="1">
    <location>
        <position position="1"/>
    </location>
</feature>
<accession>X1UMI5</accession>
<organism evidence="1">
    <name type="scientific">marine sediment metagenome</name>
    <dbReference type="NCBI Taxonomy" id="412755"/>
    <lineage>
        <taxon>unclassified sequences</taxon>
        <taxon>metagenomes</taxon>
        <taxon>ecological metagenomes</taxon>
    </lineage>
</organism>
<sequence>GLGMGDLDDIEILGISLEEARNSTPKFKVPGKLINI</sequence>